<accession>A0A068R7K3</accession>
<dbReference type="EMBL" id="FO704551">
    <property type="protein sequence ID" value="CDG22105.1"/>
    <property type="molecule type" value="Genomic_DNA"/>
</dbReference>
<evidence type="ECO:0000313" key="7">
    <source>
        <dbReference type="Proteomes" id="UP000032735"/>
    </source>
</evidence>
<gene>
    <name evidence="6" type="ORF">XPG1_2449</name>
</gene>
<proteinExistence type="predicted"/>
<evidence type="ECO:0000256" key="3">
    <source>
        <dbReference type="ARBA" id="ARBA00022475"/>
    </source>
</evidence>
<dbReference type="PANTHER" id="PTHR42771">
    <property type="entry name" value="IRON(3+)-HYDROXAMATE IMPORT ATP-BINDING PROTEIN FHUC"/>
    <property type="match status" value="1"/>
</dbReference>
<reference evidence="6 7" key="1">
    <citation type="submission" date="2013-07" db="EMBL/GenBank/DDBJ databases">
        <authorList>
            <person name="Genoscope - CEA"/>
        </authorList>
    </citation>
    <scope>NUCLEOTIDE SEQUENCE [LARGE SCALE GENOMIC DNA]</scope>
    <source>
        <strain evidence="6 7">G6</strain>
    </source>
</reference>
<dbReference type="PANTHER" id="PTHR42771:SF12">
    <property type="entry name" value="FE(3+) DICITRATE TRANSPORT ATP-BINDING PROTEIN FECE-RELATED"/>
    <property type="match status" value="1"/>
</dbReference>
<keyword evidence="4" id="KW-0406">Ion transport</keyword>
<dbReference type="Gene3D" id="3.40.50.300">
    <property type="entry name" value="P-loop containing nucleotide triphosphate hydrolases"/>
    <property type="match status" value="1"/>
</dbReference>
<sequence length="95" mass="11224">MYCHKPKSVAREFDLCQRLYRQGKTLVLVLHDINLALRYASHLLVMKEGRVYAESNPEEIVTEQRIADVFGLAYRIIRDPEFNRPLIMPKYKTNE</sequence>
<evidence type="ECO:0000256" key="2">
    <source>
        <dbReference type="ARBA" id="ARBA00022448"/>
    </source>
</evidence>
<dbReference type="Proteomes" id="UP000032735">
    <property type="component" value="Chromosome"/>
</dbReference>
<dbReference type="GO" id="GO:0006811">
    <property type="term" value="P:monoatomic ion transport"/>
    <property type="evidence" value="ECO:0007669"/>
    <property type="project" value="UniProtKB-KW"/>
</dbReference>
<evidence type="ECO:0000256" key="1">
    <source>
        <dbReference type="ARBA" id="ARBA00004202"/>
    </source>
</evidence>
<comment type="subcellular location">
    <subcellularLocation>
        <location evidence="1">Cell membrane</location>
        <topology evidence="1">Peripheral membrane protein</topology>
    </subcellularLocation>
</comment>
<keyword evidence="5" id="KW-0472">Membrane</keyword>
<dbReference type="AlphaFoldDB" id="A0A068R7K3"/>
<keyword evidence="7" id="KW-1185">Reference proteome</keyword>
<dbReference type="SUPFAM" id="SSF52540">
    <property type="entry name" value="P-loop containing nucleoside triphosphate hydrolases"/>
    <property type="match status" value="1"/>
</dbReference>
<protein>
    <submittedName>
        <fullName evidence="6">Ferric enterobactin transport protein (ABC superfamily, atp_bind)</fullName>
    </submittedName>
</protein>
<dbReference type="InterPro" id="IPR027417">
    <property type="entry name" value="P-loop_NTPase"/>
</dbReference>
<evidence type="ECO:0000313" key="6">
    <source>
        <dbReference type="EMBL" id="CDG22105.1"/>
    </source>
</evidence>
<evidence type="ECO:0000256" key="5">
    <source>
        <dbReference type="ARBA" id="ARBA00023136"/>
    </source>
</evidence>
<dbReference type="KEGG" id="xpo:XPG1_2449"/>
<dbReference type="GO" id="GO:0005886">
    <property type="term" value="C:plasma membrane"/>
    <property type="evidence" value="ECO:0007669"/>
    <property type="project" value="UniProtKB-SubCell"/>
</dbReference>
<dbReference type="STRING" id="1354304.XPG1_2449"/>
<dbReference type="InterPro" id="IPR051535">
    <property type="entry name" value="Siderophore_ABC-ATPase"/>
</dbReference>
<keyword evidence="3" id="KW-1003">Cell membrane</keyword>
<name>A0A068R7K3_9GAMM</name>
<evidence type="ECO:0000256" key="4">
    <source>
        <dbReference type="ARBA" id="ARBA00023065"/>
    </source>
</evidence>
<organism evidence="6 7">
    <name type="scientific">Xenorhabdus poinarii G6</name>
    <dbReference type="NCBI Taxonomy" id="1354304"/>
    <lineage>
        <taxon>Bacteria</taxon>
        <taxon>Pseudomonadati</taxon>
        <taxon>Pseudomonadota</taxon>
        <taxon>Gammaproteobacteria</taxon>
        <taxon>Enterobacterales</taxon>
        <taxon>Morganellaceae</taxon>
        <taxon>Xenorhabdus</taxon>
    </lineage>
</organism>
<keyword evidence="2" id="KW-0813">Transport</keyword>
<dbReference type="HOGENOM" id="CLU_2372058_0_0_6"/>